<organism evidence="1 2">
    <name type="scientific">Labilithrix luteola</name>
    <dbReference type="NCBI Taxonomy" id="1391654"/>
    <lineage>
        <taxon>Bacteria</taxon>
        <taxon>Pseudomonadati</taxon>
        <taxon>Myxococcota</taxon>
        <taxon>Polyangia</taxon>
        <taxon>Polyangiales</taxon>
        <taxon>Labilitrichaceae</taxon>
        <taxon>Labilithrix</taxon>
    </lineage>
</organism>
<reference evidence="1 2" key="1">
    <citation type="submission" date="2015-08" db="EMBL/GenBank/DDBJ databases">
        <authorList>
            <person name="Babu N.S."/>
            <person name="Beckwith C.J."/>
            <person name="Beseler K.G."/>
            <person name="Brison A."/>
            <person name="Carone J.V."/>
            <person name="Caskin T.P."/>
            <person name="Diamond M."/>
            <person name="Durham M.E."/>
            <person name="Foxe J.M."/>
            <person name="Go M."/>
            <person name="Henderson B.A."/>
            <person name="Jones I.B."/>
            <person name="McGettigan J.A."/>
            <person name="Micheletti S.J."/>
            <person name="Nasrallah M.E."/>
            <person name="Ortiz D."/>
            <person name="Piller C.R."/>
            <person name="Privatt S.R."/>
            <person name="Schneider S.L."/>
            <person name="Sharp S."/>
            <person name="Smith T.C."/>
            <person name="Stanton J.D."/>
            <person name="Ullery H.E."/>
            <person name="Wilson R.J."/>
            <person name="Serrano M.G."/>
            <person name="Buck G."/>
            <person name="Lee V."/>
            <person name="Wang Y."/>
            <person name="Carvalho R."/>
            <person name="Voegtly L."/>
            <person name="Shi R."/>
            <person name="Duckworth R."/>
            <person name="Johnson A."/>
            <person name="Loviza R."/>
            <person name="Walstead R."/>
            <person name="Shah Z."/>
            <person name="Kiflezghi M."/>
            <person name="Wade K."/>
            <person name="Ball S.L."/>
            <person name="Bradley K.W."/>
            <person name="Asai D.J."/>
            <person name="Bowman C.A."/>
            <person name="Russell D.A."/>
            <person name="Pope W.H."/>
            <person name="Jacobs-Sera D."/>
            <person name="Hendrix R.W."/>
            <person name="Hatfull G.F."/>
        </authorList>
    </citation>
    <scope>NUCLEOTIDE SEQUENCE [LARGE SCALE GENOMIC DNA]</scope>
    <source>
        <strain evidence="1 2">DSM 27648</strain>
    </source>
</reference>
<dbReference type="STRING" id="1391654.AKJ09_06992"/>
<dbReference type="EMBL" id="CP012333">
    <property type="protein sequence ID" value="AKV00329.1"/>
    <property type="molecule type" value="Genomic_DNA"/>
</dbReference>
<protein>
    <submittedName>
        <fullName evidence="1">Uncharacterized protein</fullName>
    </submittedName>
</protein>
<dbReference type="AlphaFoldDB" id="A0A0K1Q3I9"/>
<dbReference type="KEGG" id="llu:AKJ09_06992"/>
<evidence type="ECO:0000313" key="1">
    <source>
        <dbReference type="EMBL" id="AKV00329.1"/>
    </source>
</evidence>
<gene>
    <name evidence="1" type="ORF">AKJ09_06992</name>
</gene>
<keyword evidence="2" id="KW-1185">Reference proteome</keyword>
<evidence type="ECO:0000313" key="2">
    <source>
        <dbReference type="Proteomes" id="UP000064967"/>
    </source>
</evidence>
<name>A0A0K1Q3I9_9BACT</name>
<proteinExistence type="predicted"/>
<sequence>MPELAWPIEEFVVDDVLAVEVTFRRSRRVRKAKLDQAVLVESISVD</sequence>
<accession>A0A0K1Q3I9</accession>
<dbReference type="Proteomes" id="UP000064967">
    <property type="component" value="Chromosome"/>
</dbReference>